<comment type="caution">
    <text evidence="2">The sequence shown here is derived from an EMBL/GenBank/DDBJ whole genome shotgun (WGS) entry which is preliminary data.</text>
</comment>
<evidence type="ECO:0000256" key="1">
    <source>
        <dbReference type="SAM" id="MobiDB-lite"/>
    </source>
</evidence>
<keyword evidence="3" id="KW-1185">Reference proteome</keyword>
<proteinExistence type="predicted"/>
<evidence type="ECO:0000313" key="3">
    <source>
        <dbReference type="Proteomes" id="UP001482620"/>
    </source>
</evidence>
<feature type="region of interest" description="Disordered" evidence="1">
    <location>
        <begin position="44"/>
        <end position="85"/>
    </location>
</feature>
<accession>A0ABV0SUG8</accession>
<feature type="compositionally biased region" description="Pro residues" evidence="1">
    <location>
        <begin position="49"/>
        <end position="58"/>
    </location>
</feature>
<name>A0ABV0SUG8_9TELE</name>
<feature type="compositionally biased region" description="Low complexity" evidence="1">
    <location>
        <begin position="66"/>
        <end position="77"/>
    </location>
</feature>
<sequence>MKDMDFYKEEPAPNSGINTYSHLSVTNGELDLIVEIINGCHELQQGSLPGPPPPPSPDPYCQSLLNQNNFPPQQNPQSTSKPVLVPRGTAVSNDLVVLVKKCFPSSVLVCFLPHVKVFCFTPKKSCTRKQGGFV</sequence>
<dbReference type="Proteomes" id="UP001482620">
    <property type="component" value="Unassembled WGS sequence"/>
</dbReference>
<evidence type="ECO:0000313" key="2">
    <source>
        <dbReference type="EMBL" id="MEQ2224259.1"/>
    </source>
</evidence>
<reference evidence="2 3" key="1">
    <citation type="submission" date="2021-06" db="EMBL/GenBank/DDBJ databases">
        <authorList>
            <person name="Palmer J.M."/>
        </authorList>
    </citation>
    <scope>NUCLEOTIDE SEQUENCE [LARGE SCALE GENOMIC DNA]</scope>
    <source>
        <strain evidence="3">if_2019</strain>
        <tissue evidence="2">Muscle</tissue>
    </source>
</reference>
<protein>
    <submittedName>
        <fullName evidence="2">Uncharacterized protein</fullName>
    </submittedName>
</protein>
<gene>
    <name evidence="2" type="ORF">ILYODFUR_005662</name>
</gene>
<organism evidence="2 3">
    <name type="scientific">Ilyodon furcidens</name>
    <name type="common">goldbreast splitfin</name>
    <dbReference type="NCBI Taxonomy" id="33524"/>
    <lineage>
        <taxon>Eukaryota</taxon>
        <taxon>Metazoa</taxon>
        <taxon>Chordata</taxon>
        <taxon>Craniata</taxon>
        <taxon>Vertebrata</taxon>
        <taxon>Euteleostomi</taxon>
        <taxon>Actinopterygii</taxon>
        <taxon>Neopterygii</taxon>
        <taxon>Teleostei</taxon>
        <taxon>Neoteleostei</taxon>
        <taxon>Acanthomorphata</taxon>
        <taxon>Ovalentaria</taxon>
        <taxon>Atherinomorphae</taxon>
        <taxon>Cyprinodontiformes</taxon>
        <taxon>Goodeidae</taxon>
        <taxon>Ilyodon</taxon>
    </lineage>
</organism>
<dbReference type="EMBL" id="JAHRIQ010011920">
    <property type="protein sequence ID" value="MEQ2224259.1"/>
    <property type="molecule type" value="Genomic_DNA"/>
</dbReference>